<dbReference type="EMBL" id="KV878598">
    <property type="protein sequence ID" value="OJJ53095.1"/>
    <property type="molecule type" value="Genomic_DNA"/>
</dbReference>
<dbReference type="GeneID" id="63761524"/>
<evidence type="ECO:0000313" key="1">
    <source>
        <dbReference type="EMBL" id="OJJ53095.1"/>
    </source>
</evidence>
<dbReference type="Proteomes" id="UP000184356">
    <property type="component" value="Unassembled WGS sequence"/>
</dbReference>
<protein>
    <submittedName>
        <fullName evidence="1">Uncharacterized protein</fullName>
    </submittedName>
</protein>
<proteinExistence type="predicted"/>
<sequence length="201" mass="21298">MSLRKPYKGPFVVHCTRPAKPPEATTHHSLSSIQWNVKPQKVQKARRFDSADASGNEFFQICEPRQTVSCKAPSGDALTACYAIITITPAMIPVCACFPGLGAGNIISSPFAAACHSCSSRWELYSSVHSGRSDPSGIHAGCHEVWLPICGAVLRGGYRGGGHCLLPAMQSTGLVQVLSAQCVCRKDSNLLGLLKGSSDVG</sequence>
<dbReference type="RefSeq" id="XP_040696901.1">
    <property type="nucleotide sequence ID" value="XM_040845451.1"/>
</dbReference>
<accession>A0A1L9T126</accession>
<evidence type="ECO:0000313" key="2">
    <source>
        <dbReference type="Proteomes" id="UP000184356"/>
    </source>
</evidence>
<organism evidence="1 2">
    <name type="scientific">Aspergillus sydowii CBS 593.65</name>
    <dbReference type="NCBI Taxonomy" id="1036612"/>
    <lineage>
        <taxon>Eukaryota</taxon>
        <taxon>Fungi</taxon>
        <taxon>Dikarya</taxon>
        <taxon>Ascomycota</taxon>
        <taxon>Pezizomycotina</taxon>
        <taxon>Eurotiomycetes</taxon>
        <taxon>Eurotiomycetidae</taxon>
        <taxon>Eurotiales</taxon>
        <taxon>Aspergillaceae</taxon>
        <taxon>Aspergillus</taxon>
        <taxon>Aspergillus subgen. Nidulantes</taxon>
    </lineage>
</organism>
<dbReference type="AlphaFoldDB" id="A0A1L9T126"/>
<gene>
    <name evidence="1" type="ORF">ASPSYDRAFT_36653</name>
</gene>
<name>A0A1L9T126_9EURO</name>
<reference evidence="2" key="1">
    <citation type="journal article" date="2017" name="Genome Biol.">
        <title>Comparative genomics reveals high biological diversity and specific adaptations in the industrially and medically important fungal genus Aspergillus.</title>
        <authorList>
            <person name="de Vries R.P."/>
            <person name="Riley R."/>
            <person name="Wiebenga A."/>
            <person name="Aguilar-Osorio G."/>
            <person name="Amillis S."/>
            <person name="Uchima C.A."/>
            <person name="Anderluh G."/>
            <person name="Asadollahi M."/>
            <person name="Askin M."/>
            <person name="Barry K."/>
            <person name="Battaglia E."/>
            <person name="Bayram O."/>
            <person name="Benocci T."/>
            <person name="Braus-Stromeyer S.A."/>
            <person name="Caldana C."/>
            <person name="Canovas D."/>
            <person name="Cerqueira G.C."/>
            <person name="Chen F."/>
            <person name="Chen W."/>
            <person name="Choi C."/>
            <person name="Clum A."/>
            <person name="Dos Santos R.A."/>
            <person name="Damasio A.R."/>
            <person name="Diallinas G."/>
            <person name="Emri T."/>
            <person name="Fekete E."/>
            <person name="Flipphi M."/>
            <person name="Freyberg S."/>
            <person name="Gallo A."/>
            <person name="Gournas C."/>
            <person name="Habgood R."/>
            <person name="Hainaut M."/>
            <person name="Harispe M.L."/>
            <person name="Henrissat B."/>
            <person name="Hilden K.S."/>
            <person name="Hope R."/>
            <person name="Hossain A."/>
            <person name="Karabika E."/>
            <person name="Karaffa L."/>
            <person name="Karanyi Z."/>
            <person name="Krasevec N."/>
            <person name="Kuo A."/>
            <person name="Kusch H."/>
            <person name="LaButti K."/>
            <person name="Lagendijk E.L."/>
            <person name="Lapidus A."/>
            <person name="Levasseur A."/>
            <person name="Lindquist E."/>
            <person name="Lipzen A."/>
            <person name="Logrieco A.F."/>
            <person name="MacCabe A."/>
            <person name="Maekelae M.R."/>
            <person name="Malavazi I."/>
            <person name="Melin P."/>
            <person name="Meyer V."/>
            <person name="Mielnichuk N."/>
            <person name="Miskei M."/>
            <person name="Molnar A.P."/>
            <person name="Mule G."/>
            <person name="Ngan C.Y."/>
            <person name="Orejas M."/>
            <person name="Orosz E."/>
            <person name="Ouedraogo J.P."/>
            <person name="Overkamp K.M."/>
            <person name="Park H.-S."/>
            <person name="Perrone G."/>
            <person name="Piumi F."/>
            <person name="Punt P.J."/>
            <person name="Ram A.F."/>
            <person name="Ramon A."/>
            <person name="Rauscher S."/>
            <person name="Record E."/>
            <person name="Riano-Pachon D.M."/>
            <person name="Robert V."/>
            <person name="Roehrig J."/>
            <person name="Ruller R."/>
            <person name="Salamov A."/>
            <person name="Salih N.S."/>
            <person name="Samson R.A."/>
            <person name="Sandor E."/>
            <person name="Sanguinetti M."/>
            <person name="Schuetze T."/>
            <person name="Sepcic K."/>
            <person name="Shelest E."/>
            <person name="Sherlock G."/>
            <person name="Sophianopoulou V."/>
            <person name="Squina F.M."/>
            <person name="Sun H."/>
            <person name="Susca A."/>
            <person name="Todd R.B."/>
            <person name="Tsang A."/>
            <person name="Unkles S.E."/>
            <person name="van de Wiele N."/>
            <person name="van Rossen-Uffink D."/>
            <person name="Oliveira J.V."/>
            <person name="Vesth T.C."/>
            <person name="Visser J."/>
            <person name="Yu J.-H."/>
            <person name="Zhou M."/>
            <person name="Andersen M.R."/>
            <person name="Archer D.B."/>
            <person name="Baker S.E."/>
            <person name="Benoit I."/>
            <person name="Brakhage A.A."/>
            <person name="Braus G.H."/>
            <person name="Fischer R."/>
            <person name="Frisvad J.C."/>
            <person name="Goldman G.H."/>
            <person name="Houbraken J."/>
            <person name="Oakley B."/>
            <person name="Pocsi I."/>
            <person name="Scazzocchio C."/>
            <person name="Seiboth B."/>
            <person name="vanKuyk P.A."/>
            <person name="Wortman J."/>
            <person name="Dyer P.S."/>
            <person name="Grigoriev I.V."/>
        </authorList>
    </citation>
    <scope>NUCLEOTIDE SEQUENCE [LARGE SCALE GENOMIC DNA]</scope>
    <source>
        <strain evidence="2">CBS 593.65</strain>
    </source>
</reference>
<dbReference type="VEuPathDB" id="FungiDB:ASPSYDRAFT_36653"/>
<keyword evidence="2" id="KW-1185">Reference proteome</keyword>